<dbReference type="EMBL" id="JABWCV010000038">
    <property type="protein sequence ID" value="NVF16435.1"/>
    <property type="molecule type" value="Genomic_DNA"/>
</dbReference>
<dbReference type="Proteomes" id="UP000589984">
    <property type="component" value="Unassembled WGS sequence"/>
</dbReference>
<dbReference type="SUPFAM" id="SSF52518">
    <property type="entry name" value="Thiamin diphosphate-binding fold (THDP-binding)"/>
    <property type="match status" value="1"/>
</dbReference>
<dbReference type="Pfam" id="PF02775">
    <property type="entry name" value="TPP_enzyme_C"/>
    <property type="match status" value="1"/>
</dbReference>
<dbReference type="InterPro" id="IPR011766">
    <property type="entry name" value="TPP_enzyme_TPP-bd"/>
</dbReference>
<protein>
    <recommendedName>
        <fullName evidence="1">Thiamine pyrophosphate enzyme TPP-binding domain-containing protein</fullName>
    </recommendedName>
</protein>
<dbReference type="GO" id="GO:0044281">
    <property type="term" value="P:small molecule metabolic process"/>
    <property type="evidence" value="ECO:0007669"/>
    <property type="project" value="UniProtKB-ARBA"/>
</dbReference>
<accession>A0A7Y6RGC8</accession>
<dbReference type="RefSeq" id="WP_176304960.1">
    <property type="nucleotide sequence ID" value="NZ_JABWCV010000038.1"/>
</dbReference>
<reference evidence="2 3" key="1">
    <citation type="submission" date="2020-06" db="EMBL/GenBank/DDBJ databases">
        <title>Halomonas sp. QX-1 draft genome sequence.</title>
        <authorList>
            <person name="Qiu X."/>
        </authorList>
    </citation>
    <scope>NUCLEOTIDE SEQUENCE [LARGE SCALE GENOMIC DNA]</scope>
    <source>
        <strain evidence="2 3">QX-1</strain>
    </source>
</reference>
<feature type="domain" description="Thiamine pyrophosphate enzyme TPP-binding" evidence="1">
    <location>
        <begin position="2"/>
        <end position="39"/>
    </location>
</feature>
<sequence>MLQLARAFGAGAARVESTEEFADIFEHAQATNRPFLIEVIIDPSILRP</sequence>
<gene>
    <name evidence="2" type="ORF">HUO07_20085</name>
</gene>
<evidence type="ECO:0000313" key="3">
    <source>
        <dbReference type="Proteomes" id="UP000589984"/>
    </source>
</evidence>
<dbReference type="GO" id="GO:0003824">
    <property type="term" value="F:catalytic activity"/>
    <property type="evidence" value="ECO:0007669"/>
    <property type="project" value="InterPro"/>
</dbReference>
<comment type="caution">
    <text evidence="2">The sequence shown here is derived from an EMBL/GenBank/DDBJ whole genome shotgun (WGS) entry which is preliminary data.</text>
</comment>
<dbReference type="Gene3D" id="3.40.50.970">
    <property type="match status" value="1"/>
</dbReference>
<organism evidence="2 3">
    <name type="scientific">Vreelandella maris</name>
    <dbReference type="NCBI Taxonomy" id="2729617"/>
    <lineage>
        <taxon>Bacteria</taxon>
        <taxon>Pseudomonadati</taxon>
        <taxon>Pseudomonadota</taxon>
        <taxon>Gammaproteobacteria</taxon>
        <taxon>Oceanospirillales</taxon>
        <taxon>Halomonadaceae</taxon>
        <taxon>Vreelandella</taxon>
    </lineage>
</organism>
<evidence type="ECO:0000259" key="1">
    <source>
        <dbReference type="Pfam" id="PF02775"/>
    </source>
</evidence>
<keyword evidence="3" id="KW-1185">Reference proteome</keyword>
<dbReference type="AlphaFoldDB" id="A0A7Y6RGC8"/>
<dbReference type="InterPro" id="IPR029061">
    <property type="entry name" value="THDP-binding"/>
</dbReference>
<proteinExistence type="predicted"/>
<dbReference type="GO" id="GO:0030976">
    <property type="term" value="F:thiamine pyrophosphate binding"/>
    <property type="evidence" value="ECO:0007669"/>
    <property type="project" value="InterPro"/>
</dbReference>
<evidence type="ECO:0000313" key="2">
    <source>
        <dbReference type="EMBL" id="NVF16435.1"/>
    </source>
</evidence>
<name>A0A7Y6RGC8_9GAMM</name>